<dbReference type="GO" id="GO:0030026">
    <property type="term" value="P:intracellular manganese ion homeostasis"/>
    <property type="evidence" value="ECO:0007669"/>
    <property type="project" value="InterPro"/>
</dbReference>
<dbReference type="InterPro" id="IPR006682">
    <property type="entry name" value="CHP00267"/>
</dbReference>
<keyword evidence="3 5" id="KW-1133">Transmembrane helix</keyword>
<dbReference type="GeneID" id="24794907"/>
<feature type="transmembrane region" description="Helical" evidence="5">
    <location>
        <begin position="148"/>
        <end position="169"/>
    </location>
</feature>
<evidence type="ECO:0000313" key="7">
    <source>
        <dbReference type="Proteomes" id="UP000028501"/>
    </source>
</evidence>
<protein>
    <recommendedName>
        <fullName evidence="8">TIGR00267 family protein</fullName>
    </recommendedName>
</protein>
<dbReference type="GO" id="GO:0005384">
    <property type="term" value="F:manganese ion transmembrane transporter activity"/>
    <property type="evidence" value="ECO:0007669"/>
    <property type="project" value="InterPro"/>
</dbReference>
<dbReference type="KEGG" id="afg:AFULGI_00014040"/>
<dbReference type="GO" id="GO:0012505">
    <property type="term" value="C:endomembrane system"/>
    <property type="evidence" value="ECO:0007669"/>
    <property type="project" value="UniProtKB-SubCell"/>
</dbReference>
<proteinExistence type="predicted"/>
<keyword evidence="4 5" id="KW-0472">Membrane</keyword>
<evidence type="ECO:0008006" key="8">
    <source>
        <dbReference type="Google" id="ProtNLM"/>
    </source>
</evidence>
<name>A0A075WGG1_ARCFL</name>
<organism evidence="6 7">
    <name type="scientific">Archaeoglobus fulgidus DSM 8774</name>
    <dbReference type="NCBI Taxonomy" id="1344584"/>
    <lineage>
        <taxon>Archaea</taxon>
        <taxon>Methanobacteriati</taxon>
        <taxon>Methanobacteriota</taxon>
        <taxon>Archaeoglobi</taxon>
        <taxon>Archaeoglobales</taxon>
        <taxon>Archaeoglobaceae</taxon>
        <taxon>Archaeoglobus</taxon>
    </lineage>
</organism>
<dbReference type="NCBIfam" id="TIGR00267">
    <property type="entry name" value="TIGR00267 family protein"/>
    <property type="match status" value="1"/>
</dbReference>
<evidence type="ECO:0000313" key="6">
    <source>
        <dbReference type="EMBL" id="AIG98174.1"/>
    </source>
</evidence>
<dbReference type="EMBL" id="CP006577">
    <property type="protein sequence ID" value="AIG98174.1"/>
    <property type="molecule type" value="Genomic_DNA"/>
</dbReference>
<evidence type="ECO:0000256" key="3">
    <source>
        <dbReference type="ARBA" id="ARBA00022989"/>
    </source>
</evidence>
<dbReference type="PANTHER" id="PTHR31851">
    <property type="entry name" value="FE(2+)/MN(2+) TRANSPORTER PCL1"/>
    <property type="match status" value="1"/>
</dbReference>
<dbReference type="Proteomes" id="UP000028501">
    <property type="component" value="Chromosome"/>
</dbReference>
<gene>
    <name evidence="6" type="ORF">AFULGI_00014040</name>
</gene>
<feature type="transmembrane region" description="Helical" evidence="5">
    <location>
        <begin position="122"/>
        <end position="141"/>
    </location>
</feature>
<sequence length="178" mass="19142">MERQFVRGFIDGALSVLGVVLGASGGQLDVIISAGIGGGVANGISNVFGALTAERVEEEKEFRELEKSMLVELRDTRLYKEVRKRVIMSGMIDGLSTILGSVVPVLPFVIAFFVGFSVQSAIIWSVSLTALSLALIGIIYGRISREHLLISSAKMVVMGLVVALFSIAIERGVHFLMK</sequence>
<evidence type="ECO:0000256" key="2">
    <source>
        <dbReference type="ARBA" id="ARBA00022692"/>
    </source>
</evidence>
<reference evidence="6 7" key="1">
    <citation type="submission" date="2013-07" db="EMBL/GenBank/DDBJ databases">
        <title>Genome of Archaeoglobus fulgidus.</title>
        <authorList>
            <person name="Fiebig A."/>
            <person name="Birkeland N.-K."/>
        </authorList>
    </citation>
    <scope>NUCLEOTIDE SEQUENCE [LARGE SCALE GENOMIC DNA]</scope>
    <source>
        <strain evidence="6 7">DSM 8774</strain>
    </source>
</reference>
<feature type="transmembrane region" description="Helical" evidence="5">
    <location>
        <begin position="94"/>
        <end position="116"/>
    </location>
</feature>
<dbReference type="RefSeq" id="WP_010878790.1">
    <property type="nucleotide sequence ID" value="NZ_CP006577.1"/>
</dbReference>
<dbReference type="Pfam" id="PF01988">
    <property type="entry name" value="VIT1"/>
    <property type="match status" value="2"/>
</dbReference>
<dbReference type="InterPro" id="IPR008217">
    <property type="entry name" value="Ccc1_fam"/>
</dbReference>
<evidence type="ECO:0000256" key="5">
    <source>
        <dbReference type="SAM" id="Phobius"/>
    </source>
</evidence>
<accession>A0A075WGG1</accession>
<dbReference type="AlphaFoldDB" id="A0A075WGG1"/>
<evidence type="ECO:0000256" key="1">
    <source>
        <dbReference type="ARBA" id="ARBA00004127"/>
    </source>
</evidence>
<comment type="subcellular location">
    <subcellularLocation>
        <location evidence="1">Endomembrane system</location>
        <topology evidence="1">Multi-pass membrane protein</topology>
    </subcellularLocation>
</comment>
<dbReference type="HOGENOM" id="CLU_111441_1_0_2"/>
<evidence type="ECO:0000256" key="4">
    <source>
        <dbReference type="ARBA" id="ARBA00023136"/>
    </source>
</evidence>
<keyword evidence="2 5" id="KW-0812">Transmembrane</keyword>